<accession>A0A285IHK7</accession>
<sequence>MVNKNKIIKKVNLFNKNKHFHKYKYGCYFPLNTKYSLREKNKYYYCLTTIERETTKAVHLNIKANFEGIEQTVKYWIPKSLIWKEDQILCVSRWFIEKNNIPFSYNDK</sequence>
<evidence type="ECO:0000313" key="1">
    <source>
        <dbReference type="EMBL" id="SNY47442.1"/>
    </source>
</evidence>
<dbReference type="AlphaFoldDB" id="A0A285IHK7"/>
<organism evidence="1 2">
    <name type="scientific">Orenia metallireducens</name>
    <dbReference type="NCBI Taxonomy" id="1413210"/>
    <lineage>
        <taxon>Bacteria</taxon>
        <taxon>Bacillati</taxon>
        <taxon>Bacillota</taxon>
        <taxon>Clostridia</taxon>
        <taxon>Halanaerobiales</taxon>
        <taxon>Halobacteroidaceae</taxon>
        <taxon>Orenia</taxon>
    </lineage>
</organism>
<evidence type="ECO:0000313" key="2">
    <source>
        <dbReference type="Proteomes" id="UP000219573"/>
    </source>
</evidence>
<gene>
    <name evidence="1" type="ORF">SAMN06265827_1517</name>
</gene>
<dbReference type="RefSeq" id="WP_097019636.1">
    <property type="nucleotide sequence ID" value="NZ_OBDZ01000051.1"/>
</dbReference>
<dbReference type="EMBL" id="OBDZ01000051">
    <property type="protein sequence ID" value="SNY47442.1"/>
    <property type="molecule type" value="Genomic_DNA"/>
</dbReference>
<dbReference type="Proteomes" id="UP000219573">
    <property type="component" value="Unassembled WGS sequence"/>
</dbReference>
<protein>
    <submittedName>
        <fullName evidence="1">Uncharacterized protein</fullName>
    </submittedName>
</protein>
<keyword evidence="2" id="KW-1185">Reference proteome</keyword>
<reference evidence="2" key="1">
    <citation type="submission" date="2017-09" db="EMBL/GenBank/DDBJ databases">
        <authorList>
            <person name="Varghese N."/>
            <person name="Submissions S."/>
        </authorList>
    </citation>
    <scope>NUCLEOTIDE SEQUENCE [LARGE SCALE GENOMIC DNA]</scope>
    <source>
        <strain evidence="2">MSL47</strain>
    </source>
</reference>
<name>A0A285IHK7_9FIRM</name>
<proteinExistence type="predicted"/>